<evidence type="ECO:0000313" key="1">
    <source>
        <dbReference type="EMBL" id="KAJ1091843.1"/>
    </source>
</evidence>
<reference evidence="1" key="1">
    <citation type="journal article" date="2022" name="bioRxiv">
        <title>Sequencing and chromosome-scale assembly of the giantPleurodeles waltlgenome.</title>
        <authorList>
            <person name="Brown T."/>
            <person name="Elewa A."/>
            <person name="Iarovenko S."/>
            <person name="Subramanian E."/>
            <person name="Araus A.J."/>
            <person name="Petzold A."/>
            <person name="Susuki M."/>
            <person name="Suzuki K.-i.T."/>
            <person name="Hayashi T."/>
            <person name="Toyoda A."/>
            <person name="Oliveira C."/>
            <person name="Osipova E."/>
            <person name="Leigh N.D."/>
            <person name="Simon A."/>
            <person name="Yun M.H."/>
        </authorList>
    </citation>
    <scope>NUCLEOTIDE SEQUENCE</scope>
    <source>
        <strain evidence="1">20211129_DDA</strain>
        <tissue evidence="1">Liver</tissue>
    </source>
</reference>
<sequence length="118" mass="13331">MRARVLCEQYMEHKGVVQVKRVCKLVLHARFARSRGLQIGGLVCERSKVPLPVGGRLPALPLCRLVILLRARSHQEPAEAVGEALMARHTCERGELPCLQSSHRLAILSRIRAAFWRF</sequence>
<organism evidence="1 2">
    <name type="scientific">Pleurodeles waltl</name>
    <name type="common">Iberian ribbed newt</name>
    <dbReference type="NCBI Taxonomy" id="8319"/>
    <lineage>
        <taxon>Eukaryota</taxon>
        <taxon>Metazoa</taxon>
        <taxon>Chordata</taxon>
        <taxon>Craniata</taxon>
        <taxon>Vertebrata</taxon>
        <taxon>Euteleostomi</taxon>
        <taxon>Amphibia</taxon>
        <taxon>Batrachia</taxon>
        <taxon>Caudata</taxon>
        <taxon>Salamandroidea</taxon>
        <taxon>Salamandridae</taxon>
        <taxon>Pleurodelinae</taxon>
        <taxon>Pleurodeles</taxon>
    </lineage>
</organism>
<name>A0AAV7LSI3_PLEWA</name>
<evidence type="ECO:0000313" key="2">
    <source>
        <dbReference type="Proteomes" id="UP001066276"/>
    </source>
</evidence>
<accession>A0AAV7LSI3</accession>
<dbReference type="EMBL" id="JANPWB010000015">
    <property type="protein sequence ID" value="KAJ1091843.1"/>
    <property type="molecule type" value="Genomic_DNA"/>
</dbReference>
<proteinExistence type="predicted"/>
<dbReference type="Proteomes" id="UP001066276">
    <property type="component" value="Chromosome 11"/>
</dbReference>
<dbReference type="AlphaFoldDB" id="A0AAV7LSI3"/>
<keyword evidence="2" id="KW-1185">Reference proteome</keyword>
<comment type="caution">
    <text evidence="1">The sequence shown here is derived from an EMBL/GenBank/DDBJ whole genome shotgun (WGS) entry which is preliminary data.</text>
</comment>
<gene>
    <name evidence="1" type="ORF">NDU88_004958</name>
</gene>
<protein>
    <submittedName>
        <fullName evidence="1">Uncharacterized protein</fullName>
    </submittedName>
</protein>